<evidence type="ECO:0000256" key="14">
    <source>
        <dbReference type="ARBA" id="ARBA00037002"/>
    </source>
</evidence>
<evidence type="ECO:0000256" key="9">
    <source>
        <dbReference type="ARBA" id="ARBA00022946"/>
    </source>
</evidence>
<evidence type="ECO:0000256" key="17">
    <source>
        <dbReference type="ARBA" id="ARBA00040123"/>
    </source>
</evidence>
<accession>A0AAU4K7I7</accession>
<evidence type="ECO:0000256" key="3">
    <source>
        <dbReference type="ARBA" id="ARBA00004632"/>
    </source>
</evidence>
<keyword evidence="8" id="KW-0276">Fatty acid metabolism</keyword>
<evidence type="ECO:0000256" key="4">
    <source>
        <dbReference type="ARBA" id="ARBA00022475"/>
    </source>
</evidence>
<organism evidence="25 26">
    <name type="scientific">Williamsia herbipolensis</name>
    <dbReference type="NCBI Taxonomy" id="1603258"/>
    <lineage>
        <taxon>Bacteria</taxon>
        <taxon>Bacillati</taxon>
        <taxon>Actinomycetota</taxon>
        <taxon>Actinomycetes</taxon>
        <taxon>Mycobacteriales</taxon>
        <taxon>Nocardiaceae</taxon>
        <taxon>Williamsia</taxon>
    </lineage>
</organism>
<evidence type="ECO:0000259" key="24">
    <source>
        <dbReference type="Pfam" id="PF03061"/>
    </source>
</evidence>
<dbReference type="InterPro" id="IPR052365">
    <property type="entry name" value="THEM4/THEM5_acyl-CoA_thioest"/>
</dbReference>
<dbReference type="RefSeq" id="WP_328858873.1">
    <property type="nucleotide sequence ID" value="NZ_CP108021.1"/>
</dbReference>
<dbReference type="GO" id="GO:0016020">
    <property type="term" value="C:membrane"/>
    <property type="evidence" value="ECO:0007669"/>
    <property type="project" value="UniProtKB-SubCell"/>
</dbReference>
<dbReference type="Gene3D" id="3.10.129.10">
    <property type="entry name" value="Hotdog Thioesterase"/>
    <property type="match status" value="1"/>
</dbReference>
<keyword evidence="5" id="KW-0963">Cytoplasm</keyword>
<comment type="catalytic activity">
    <reaction evidence="13">
        <text>(5Z,8Z,11Z,14Z)-eicosatetraenoyl-CoA + H2O = (5Z,8Z,11Z,14Z)-eicosatetraenoate + CoA + H(+)</text>
        <dbReference type="Rhea" id="RHEA:40151"/>
        <dbReference type="ChEBI" id="CHEBI:15377"/>
        <dbReference type="ChEBI" id="CHEBI:15378"/>
        <dbReference type="ChEBI" id="CHEBI:32395"/>
        <dbReference type="ChEBI" id="CHEBI:57287"/>
        <dbReference type="ChEBI" id="CHEBI:57368"/>
    </reaction>
    <physiologicalReaction direction="left-to-right" evidence="13">
        <dbReference type="Rhea" id="RHEA:40152"/>
    </physiologicalReaction>
</comment>
<comment type="catalytic activity">
    <reaction evidence="23">
        <text>tetradecanoyl-CoA + H2O = tetradecanoate + CoA + H(+)</text>
        <dbReference type="Rhea" id="RHEA:40119"/>
        <dbReference type="ChEBI" id="CHEBI:15377"/>
        <dbReference type="ChEBI" id="CHEBI:15378"/>
        <dbReference type="ChEBI" id="CHEBI:30807"/>
        <dbReference type="ChEBI" id="CHEBI:57287"/>
        <dbReference type="ChEBI" id="CHEBI:57385"/>
    </reaction>
    <physiologicalReaction direction="left-to-right" evidence="23">
        <dbReference type="Rhea" id="RHEA:40120"/>
    </physiologicalReaction>
</comment>
<evidence type="ECO:0000256" key="8">
    <source>
        <dbReference type="ARBA" id="ARBA00022832"/>
    </source>
</evidence>
<evidence type="ECO:0000256" key="5">
    <source>
        <dbReference type="ARBA" id="ARBA00022490"/>
    </source>
</evidence>
<evidence type="ECO:0000256" key="2">
    <source>
        <dbReference type="ARBA" id="ARBA00004496"/>
    </source>
</evidence>
<evidence type="ECO:0000256" key="19">
    <source>
        <dbReference type="ARBA" id="ARBA00047588"/>
    </source>
</evidence>
<evidence type="ECO:0000256" key="20">
    <source>
        <dbReference type="ARBA" id="ARBA00047734"/>
    </source>
</evidence>
<evidence type="ECO:0000256" key="23">
    <source>
        <dbReference type="ARBA" id="ARBA00048180"/>
    </source>
</evidence>
<dbReference type="GO" id="GO:0016787">
    <property type="term" value="F:hydrolase activity"/>
    <property type="evidence" value="ECO:0007669"/>
    <property type="project" value="UniProtKB-KW"/>
</dbReference>
<evidence type="ECO:0000256" key="13">
    <source>
        <dbReference type="ARBA" id="ARBA00035852"/>
    </source>
</evidence>
<dbReference type="KEGG" id="whr:OG579_09115"/>
<reference evidence="25 26" key="1">
    <citation type="submission" date="2022-10" db="EMBL/GenBank/DDBJ databases">
        <title>The complete genomes of actinobacterial strains from the NBC collection.</title>
        <authorList>
            <person name="Joergensen T.S."/>
            <person name="Alvarez Arevalo M."/>
            <person name="Sterndorff E.B."/>
            <person name="Faurdal D."/>
            <person name="Vuksanovic O."/>
            <person name="Mourched A.-S."/>
            <person name="Charusanti P."/>
            <person name="Shaw S."/>
            <person name="Blin K."/>
            <person name="Weber T."/>
        </authorList>
    </citation>
    <scope>NUCLEOTIDE SEQUENCE [LARGE SCALE GENOMIC DNA]</scope>
    <source>
        <strain evidence="25 26">NBC_00319</strain>
    </source>
</reference>
<keyword evidence="9" id="KW-0809">Transit peptide</keyword>
<dbReference type="Pfam" id="PF03061">
    <property type="entry name" value="4HBT"/>
    <property type="match status" value="1"/>
</dbReference>
<comment type="catalytic activity">
    <reaction evidence="22">
        <text>dodecanoyl-CoA + H2O = dodecanoate + CoA + H(+)</text>
        <dbReference type="Rhea" id="RHEA:30135"/>
        <dbReference type="ChEBI" id="CHEBI:15377"/>
        <dbReference type="ChEBI" id="CHEBI:15378"/>
        <dbReference type="ChEBI" id="CHEBI:18262"/>
        <dbReference type="ChEBI" id="CHEBI:57287"/>
        <dbReference type="ChEBI" id="CHEBI:57375"/>
    </reaction>
    <physiologicalReaction direction="left-to-right" evidence="22">
        <dbReference type="Rhea" id="RHEA:30136"/>
    </physiologicalReaction>
</comment>
<protein>
    <recommendedName>
        <fullName evidence="17">Acyl-coenzyme A thioesterase THEM4</fullName>
        <ecNumber evidence="16">3.1.2.2</ecNumber>
    </recommendedName>
    <alternativeName>
        <fullName evidence="18">Thioesterase superfamily member 4</fullName>
    </alternativeName>
</protein>
<dbReference type="AlphaFoldDB" id="A0AAU4K7I7"/>
<comment type="similarity">
    <text evidence="15">Belongs to the THEM4/THEM5 thioesterase family.</text>
</comment>
<keyword evidence="12" id="KW-0966">Cell projection</keyword>
<dbReference type="PANTHER" id="PTHR12418">
    <property type="entry name" value="ACYL-COENZYME A THIOESTERASE THEM4"/>
    <property type="match status" value="1"/>
</dbReference>
<evidence type="ECO:0000256" key="22">
    <source>
        <dbReference type="ARBA" id="ARBA00048074"/>
    </source>
</evidence>
<keyword evidence="10" id="KW-0443">Lipid metabolism</keyword>
<evidence type="ECO:0000256" key="1">
    <source>
        <dbReference type="ARBA" id="ARBA00004170"/>
    </source>
</evidence>
<comment type="catalytic activity">
    <reaction evidence="20">
        <text>hexadecanoyl-CoA + H2O = hexadecanoate + CoA + H(+)</text>
        <dbReference type="Rhea" id="RHEA:16645"/>
        <dbReference type="ChEBI" id="CHEBI:7896"/>
        <dbReference type="ChEBI" id="CHEBI:15377"/>
        <dbReference type="ChEBI" id="CHEBI:15378"/>
        <dbReference type="ChEBI" id="CHEBI:57287"/>
        <dbReference type="ChEBI" id="CHEBI:57379"/>
        <dbReference type="EC" id="3.1.2.2"/>
    </reaction>
    <physiologicalReaction direction="left-to-right" evidence="20">
        <dbReference type="Rhea" id="RHEA:16646"/>
    </physiologicalReaction>
</comment>
<dbReference type="GO" id="GO:0006631">
    <property type="term" value="P:fatty acid metabolic process"/>
    <property type="evidence" value="ECO:0007669"/>
    <property type="project" value="UniProtKB-KW"/>
</dbReference>
<dbReference type="PANTHER" id="PTHR12418:SF19">
    <property type="entry name" value="ACYL-COENZYME A THIOESTERASE THEM4"/>
    <property type="match status" value="1"/>
</dbReference>
<evidence type="ECO:0000256" key="16">
    <source>
        <dbReference type="ARBA" id="ARBA00038848"/>
    </source>
</evidence>
<comment type="catalytic activity">
    <reaction evidence="19">
        <text>octanoyl-CoA + H2O = octanoate + CoA + H(+)</text>
        <dbReference type="Rhea" id="RHEA:30143"/>
        <dbReference type="ChEBI" id="CHEBI:15377"/>
        <dbReference type="ChEBI" id="CHEBI:15378"/>
        <dbReference type="ChEBI" id="CHEBI:25646"/>
        <dbReference type="ChEBI" id="CHEBI:57287"/>
        <dbReference type="ChEBI" id="CHEBI:57386"/>
    </reaction>
    <physiologicalReaction direction="left-to-right" evidence="19">
        <dbReference type="Rhea" id="RHEA:30144"/>
    </physiologicalReaction>
</comment>
<keyword evidence="11" id="KW-0472">Membrane</keyword>
<comment type="catalytic activity">
    <reaction evidence="14">
        <text>(9Z)-octadecenoyl-CoA + H2O = (9Z)-octadecenoate + CoA + H(+)</text>
        <dbReference type="Rhea" id="RHEA:40139"/>
        <dbReference type="ChEBI" id="CHEBI:15377"/>
        <dbReference type="ChEBI" id="CHEBI:15378"/>
        <dbReference type="ChEBI" id="CHEBI:30823"/>
        <dbReference type="ChEBI" id="CHEBI:57287"/>
        <dbReference type="ChEBI" id="CHEBI:57387"/>
    </reaction>
    <physiologicalReaction direction="left-to-right" evidence="14">
        <dbReference type="Rhea" id="RHEA:40140"/>
    </physiologicalReaction>
</comment>
<evidence type="ECO:0000256" key="21">
    <source>
        <dbReference type="ARBA" id="ARBA00047969"/>
    </source>
</evidence>
<dbReference type="Proteomes" id="UP001432128">
    <property type="component" value="Chromosome"/>
</dbReference>
<evidence type="ECO:0000313" key="26">
    <source>
        <dbReference type="Proteomes" id="UP001432128"/>
    </source>
</evidence>
<dbReference type="EMBL" id="CP108021">
    <property type="protein sequence ID" value="WUM21904.1"/>
    <property type="molecule type" value="Genomic_DNA"/>
</dbReference>
<evidence type="ECO:0000256" key="10">
    <source>
        <dbReference type="ARBA" id="ARBA00023098"/>
    </source>
</evidence>
<evidence type="ECO:0000256" key="15">
    <source>
        <dbReference type="ARBA" id="ARBA00038456"/>
    </source>
</evidence>
<dbReference type="CDD" id="cd03443">
    <property type="entry name" value="PaaI_thioesterase"/>
    <property type="match status" value="1"/>
</dbReference>
<keyword evidence="7" id="KW-0378">Hydrolase</keyword>
<comment type="catalytic activity">
    <reaction evidence="21">
        <text>decanoyl-CoA + H2O = decanoate + CoA + H(+)</text>
        <dbReference type="Rhea" id="RHEA:40059"/>
        <dbReference type="ChEBI" id="CHEBI:15377"/>
        <dbReference type="ChEBI" id="CHEBI:15378"/>
        <dbReference type="ChEBI" id="CHEBI:27689"/>
        <dbReference type="ChEBI" id="CHEBI:57287"/>
        <dbReference type="ChEBI" id="CHEBI:61430"/>
    </reaction>
    <physiologicalReaction direction="left-to-right" evidence="21">
        <dbReference type="Rhea" id="RHEA:40060"/>
    </physiologicalReaction>
</comment>
<keyword evidence="26" id="KW-1185">Reference proteome</keyword>
<name>A0AAU4K7I7_9NOCA</name>
<dbReference type="EC" id="3.1.2.2" evidence="16"/>
<dbReference type="SUPFAM" id="SSF54637">
    <property type="entry name" value="Thioesterase/thiol ester dehydrase-isomerase"/>
    <property type="match status" value="1"/>
</dbReference>
<sequence>MRTTFVVPDDLDAPRRGDDVVAPGDTIPPHNPMCYGCGPRSPHGLHLSMIAGEGVTATGELLVEPRFEGGPGVIHGGILASVFDESMGLGLMLMGLTAVTVVLDIDYARPVPIGTRLRLDARVLGTRRRQVYAEATATVLGADRAAGEPVAGAHGLFVIVDPHAHFGPTRDLGQKE</sequence>
<evidence type="ECO:0000256" key="18">
    <source>
        <dbReference type="ARBA" id="ARBA00043210"/>
    </source>
</evidence>
<gene>
    <name evidence="25" type="ORF">OG579_09115</name>
</gene>
<evidence type="ECO:0000313" key="25">
    <source>
        <dbReference type="EMBL" id="WUM21904.1"/>
    </source>
</evidence>
<keyword evidence="6" id="KW-0053">Apoptosis</keyword>
<evidence type="ECO:0000256" key="11">
    <source>
        <dbReference type="ARBA" id="ARBA00023136"/>
    </source>
</evidence>
<proteinExistence type="inferred from homology"/>
<feature type="domain" description="Thioesterase" evidence="24">
    <location>
        <begin position="72"/>
        <end position="137"/>
    </location>
</feature>
<dbReference type="GO" id="GO:0005737">
    <property type="term" value="C:cytoplasm"/>
    <property type="evidence" value="ECO:0007669"/>
    <property type="project" value="UniProtKB-SubCell"/>
</dbReference>
<dbReference type="InterPro" id="IPR006683">
    <property type="entry name" value="Thioestr_dom"/>
</dbReference>
<comment type="subcellular location">
    <subcellularLocation>
        <location evidence="3">Cell projection</location>
        <location evidence="3">Ruffle membrane</location>
    </subcellularLocation>
    <subcellularLocation>
        <location evidence="2">Cytoplasm</location>
    </subcellularLocation>
    <subcellularLocation>
        <location evidence="1">Membrane</location>
        <topology evidence="1">Peripheral membrane protein</topology>
    </subcellularLocation>
</comment>
<evidence type="ECO:0000256" key="7">
    <source>
        <dbReference type="ARBA" id="ARBA00022801"/>
    </source>
</evidence>
<evidence type="ECO:0000256" key="6">
    <source>
        <dbReference type="ARBA" id="ARBA00022703"/>
    </source>
</evidence>
<keyword evidence="4" id="KW-1003">Cell membrane</keyword>
<dbReference type="InterPro" id="IPR029069">
    <property type="entry name" value="HotDog_dom_sf"/>
</dbReference>
<evidence type="ECO:0000256" key="12">
    <source>
        <dbReference type="ARBA" id="ARBA00023273"/>
    </source>
</evidence>